<dbReference type="AlphaFoldDB" id="A0A5N6Q4A4"/>
<feature type="region of interest" description="Disordered" evidence="1">
    <location>
        <begin position="38"/>
        <end position="67"/>
    </location>
</feature>
<organism evidence="2 3">
    <name type="scientific">Mikania micrantha</name>
    <name type="common">bitter vine</name>
    <dbReference type="NCBI Taxonomy" id="192012"/>
    <lineage>
        <taxon>Eukaryota</taxon>
        <taxon>Viridiplantae</taxon>
        <taxon>Streptophyta</taxon>
        <taxon>Embryophyta</taxon>
        <taxon>Tracheophyta</taxon>
        <taxon>Spermatophyta</taxon>
        <taxon>Magnoliopsida</taxon>
        <taxon>eudicotyledons</taxon>
        <taxon>Gunneridae</taxon>
        <taxon>Pentapetalae</taxon>
        <taxon>asterids</taxon>
        <taxon>campanulids</taxon>
        <taxon>Asterales</taxon>
        <taxon>Asteraceae</taxon>
        <taxon>Asteroideae</taxon>
        <taxon>Heliantheae alliance</taxon>
        <taxon>Eupatorieae</taxon>
        <taxon>Mikania</taxon>
    </lineage>
</organism>
<name>A0A5N6Q4A4_9ASTR</name>
<protein>
    <submittedName>
        <fullName evidence="2">Uncharacterized protein</fullName>
    </submittedName>
</protein>
<evidence type="ECO:0000313" key="2">
    <source>
        <dbReference type="EMBL" id="KAD7478658.1"/>
    </source>
</evidence>
<reference evidence="2 3" key="1">
    <citation type="submission" date="2019-05" db="EMBL/GenBank/DDBJ databases">
        <title>Mikania micrantha, genome provides insights into the molecular mechanism of rapid growth.</title>
        <authorList>
            <person name="Liu B."/>
        </authorList>
    </citation>
    <scope>NUCLEOTIDE SEQUENCE [LARGE SCALE GENOMIC DNA]</scope>
    <source>
        <strain evidence="2">NLD-2019</strain>
        <tissue evidence="2">Leaf</tissue>
    </source>
</reference>
<evidence type="ECO:0000313" key="3">
    <source>
        <dbReference type="Proteomes" id="UP000326396"/>
    </source>
</evidence>
<keyword evidence="3" id="KW-1185">Reference proteome</keyword>
<gene>
    <name evidence="2" type="ORF">E3N88_01794</name>
</gene>
<accession>A0A5N6Q4A4</accession>
<dbReference type="Proteomes" id="UP000326396">
    <property type="component" value="Linkage Group LG1"/>
</dbReference>
<sequence length="177" mass="19618">MNRMSNPNSDYLQLFISHGSSIALVFLHRHCRLPMDHPGTYSSSDRSLPSSGPKLARRSTSVHGPKSCTRDSCAGAGSLWLLRLRGRPLAARRGGRVSCGAVGLRRRRREGLKVGKGAVGRRQDLGGGKGKKSSLLGVFFGLLLRVTFIMNFRTRALLYLIYFQNGLKLYHYGPFQQ</sequence>
<feature type="compositionally biased region" description="Low complexity" evidence="1">
    <location>
        <begin position="42"/>
        <end position="51"/>
    </location>
</feature>
<dbReference type="EMBL" id="SZYD01000001">
    <property type="protein sequence ID" value="KAD7478658.1"/>
    <property type="molecule type" value="Genomic_DNA"/>
</dbReference>
<proteinExistence type="predicted"/>
<comment type="caution">
    <text evidence="2">The sequence shown here is derived from an EMBL/GenBank/DDBJ whole genome shotgun (WGS) entry which is preliminary data.</text>
</comment>
<evidence type="ECO:0000256" key="1">
    <source>
        <dbReference type="SAM" id="MobiDB-lite"/>
    </source>
</evidence>